<dbReference type="RefSeq" id="WP_114643654.1">
    <property type="nucleotide sequence ID" value="NZ_JAACIO010000002.1"/>
</dbReference>
<dbReference type="EMBL" id="QUAJ01000045">
    <property type="protein sequence ID" value="REI39418.1"/>
    <property type="molecule type" value="Genomic_DNA"/>
</dbReference>
<keyword evidence="2" id="KW-0560">Oxidoreductase</keyword>
<evidence type="ECO:0000313" key="5">
    <source>
        <dbReference type="Proteomes" id="UP000263486"/>
    </source>
</evidence>
<dbReference type="InterPro" id="IPR002347">
    <property type="entry name" value="SDR_fam"/>
</dbReference>
<reference evidence="4 5" key="1">
    <citation type="submission" date="2018-08" db="EMBL/GenBank/DDBJ databases">
        <title>Draft genome sequence of Psychrilyobacter sp. strain SD5 isolated from Black Sea water.</title>
        <authorList>
            <person name="Yadav S."/>
            <person name="Villanueva L."/>
            <person name="Damste J.S.S."/>
        </authorList>
    </citation>
    <scope>NUCLEOTIDE SEQUENCE [LARGE SCALE GENOMIC DNA]</scope>
    <source>
        <strain evidence="4 5">SD5</strain>
    </source>
</reference>
<dbReference type="PRINTS" id="PR00081">
    <property type="entry name" value="GDHRDH"/>
</dbReference>
<evidence type="ECO:0000256" key="2">
    <source>
        <dbReference type="ARBA" id="ARBA00023002"/>
    </source>
</evidence>
<evidence type="ECO:0000256" key="3">
    <source>
        <dbReference type="RuleBase" id="RU000363"/>
    </source>
</evidence>
<dbReference type="PIRSF" id="PIRSF000126">
    <property type="entry name" value="11-beta-HSD1"/>
    <property type="match status" value="1"/>
</dbReference>
<proteinExistence type="inferred from homology"/>
<evidence type="ECO:0000256" key="1">
    <source>
        <dbReference type="ARBA" id="ARBA00006484"/>
    </source>
</evidence>
<dbReference type="PANTHER" id="PTHR44196">
    <property type="entry name" value="DEHYDROGENASE/REDUCTASE SDR FAMILY MEMBER 7B"/>
    <property type="match status" value="1"/>
</dbReference>
<dbReference type="PRINTS" id="PR00080">
    <property type="entry name" value="SDRFAMILY"/>
</dbReference>
<dbReference type="Gene3D" id="3.40.50.720">
    <property type="entry name" value="NAD(P)-binding Rossmann-like Domain"/>
    <property type="match status" value="1"/>
</dbReference>
<sequence length="257" mass="28883">MKYTLITGGSSGIGLKLAHTFAQNNHNLILVARNRGALSLLKENLESLYKIDIKIIPLDISGETGAVSLYETVKKKQLEVDILINNAGMGYHGEFIEKEIRSDLDLINLNIVTPTVLTKLFLRDMLKIGRGRVFNIASTAGFHSGPLMSVYYGTKSYLLNFSEGVAEEFRDSDIRVITLCPGPTKTAFEKMDGIEKGLFKNFHIADPEDVAKYLYKNIDTKKDVLIHGSLNKFMIAFTKFIPRKINLNLIKRIQKKK</sequence>
<accession>A0ABX9KD54</accession>
<gene>
    <name evidence="4" type="ORF">DYH56_14855</name>
</gene>
<dbReference type="PANTHER" id="PTHR44196:SF2">
    <property type="entry name" value="SHORT-CHAIN DEHYDROGENASE-RELATED"/>
    <property type="match status" value="1"/>
</dbReference>
<comment type="caution">
    <text evidence="4">The sequence shown here is derived from an EMBL/GenBank/DDBJ whole genome shotgun (WGS) entry which is preliminary data.</text>
</comment>
<dbReference type="SUPFAM" id="SSF51735">
    <property type="entry name" value="NAD(P)-binding Rossmann-fold domains"/>
    <property type="match status" value="1"/>
</dbReference>
<evidence type="ECO:0000313" key="4">
    <source>
        <dbReference type="EMBL" id="REI39418.1"/>
    </source>
</evidence>
<dbReference type="CDD" id="cd05233">
    <property type="entry name" value="SDR_c"/>
    <property type="match status" value="1"/>
</dbReference>
<dbReference type="InterPro" id="IPR036291">
    <property type="entry name" value="NAD(P)-bd_dom_sf"/>
</dbReference>
<name>A0ABX9KD54_9FUSO</name>
<dbReference type="Pfam" id="PF00106">
    <property type="entry name" value="adh_short"/>
    <property type="match status" value="1"/>
</dbReference>
<organism evidence="4 5">
    <name type="scientific">Psychrilyobacter piezotolerans</name>
    <dbReference type="NCBI Taxonomy" id="2293438"/>
    <lineage>
        <taxon>Bacteria</taxon>
        <taxon>Fusobacteriati</taxon>
        <taxon>Fusobacteriota</taxon>
        <taxon>Fusobacteriia</taxon>
        <taxon>Fusobacteriales</taxon>
        <taxon>Fusobacteriaceae</taxon>
        <taxon>Psychrilyobacter</taxon>
    </lineage>
</organism>
<dbReference type="Proteomes" id="UP000263486">
    <property type="component" value="Unassembled WGS sequence"/>
</dbReference>
<keyword evidence="5" id="KW-1185">Reference proteome</keyword>
<comment type="similarity">
    <text evidence="1 3">Belongs to the short-chain dehydrogenases/reductases (SDR) family.</text>
</comment>
<protein>
    <submittedName>
        <fullName evidence="4">SDR family NAD(P)-dependent oxidoreductase</fullName>
    </submittedName>
</protein>